<dbReference type="AlphaFoldDB" id="A0A2S4HED9"/>
<evidence type="ECO:0000313" key="2">
    <source>
        <dbReference type="Proteomes" id="UP000237222"/>
    </source>
</evidence>
<evidence type="ECO:0000313" key="1">
    <source>
        <dbReference type="EMBL" id="POP52061.1"/>
    </source>
</evidence>
<organism evidence="1 2">
    <name type="scientific">Zhongshania marina</name>
    <dbReference type="NCBI Taxonomy" id="2304603"/>
    <lineage>
        <taxon>Bacteria</taxon>
        <taxon>Pseudomonadati</taxon>
        <taxon>Pseudomonadota</taxon>
        <taxon>Gammaproteobacteria</taxon>
        <taxon>Cellvibrionales</taxon>
        <taxon>Spongiibacteraceae</taxon>
        <taxon>Zhongshania</taxon>
    </lineage>
</organism>
<evidence type="ECO:0008006" key="3">
    <source>
        <dbReference type="Google" id="ProtNLM"/>
    </source>
</evidence>
<dbReference type="Gene3D" id="3.40.50.2300">
    <property type="match status" value="1"/>
</dbReference>
<proteinExistence type="predicted"/>
<accession>A0A2S4HED9</accession>
<name>A0A2S4HED9_9GAMM</name>
<comment type="caution">
    <text evidence="1">The sequence shown here is derived from an EMBL/GenBank/DDBJ whole genome shotgun (WGS) entry which is preliminary data.</text>
</comment>
<gene>
    <name evidence="1" type="ORF">C0068_13725</name>
</gene>
<dbReference type="EMBL" id="PQGG01000031">
    <property type="protein sequence ID" value="POP52061.1"/>
    <property type="molecule type" value="Genomic_DNA"/>
</dbReference>
<dbReference type="Proteomes" id="UP000237222">
    <property type="component" value="Unassembled WGS sequence"/>
</dbReference>
<protein>
    <recommendedName>
        <fullName evidence="3">ABC transporter substrate-binding protein</fullName>
    </recommendedName>
</protein>
<sequence>MASSDEKIIVDLVLPAKNSSLDSLAKKITDNPHFSVNTHINILPSSDSKGDVLIVVSEKLFSLLDNENYKAKFALYVNSNEFRQSGISNVSALYSDQPLLRQILLINAIFKNKQTQLGIAYKDPYYEKEFEDYSSKFPNISINSKKIIGNNFVRDINRIIQKNDVLLSNSENDIYNSKTIRSILLSSYRHQTIVIGPNEGFVAAGALGTVFSTPDQYAKKIIAMVNSYIETGELPDSQYPDNFNVKINYSVSESLGLSIPKEEDLKNSILIDWIE</sequence>
<reference evidence="1" key="1">
    <citation type="submission" date="2018-01" db="EMBL/GenBank/DDBJ databases">
        <authorList>
            <person name="Yu X.-D."/>
        </authorList>
    </citation>
    <scope>NUCLEOTIDE SEQUENCE</scope>
    <source>
        <strain evidence="1">ZX-21</strain>
    </source>
</reference>